<dbReference type="EC" id="3.1.4.52" evidence="2"/>
<dbReference type="InterPro" id="IPR024744">
    <property type="entry name" value="CSS-motif_dom"/>
</dbReference>
<dbReference type="PANTHER" id="PTHR33121:SF79">
    <property type="entry name" value="CYCLIC DI-GMP PHOSPHODIESTERASE PDED-RELATED"/>
    <property type="match status" value="1"/>
</dbReference>
<keyword evidence="5 10" id="KW-0812">Transmembrane</keyword>
<dbReference type="GO" id="GO:0005886">
    <property type="term" value="C:plasma membrane"/>
    <property type="evidence" value="ECO:0007669"/>
    <property type="project" value="UniProtKB-SubCell"/>
</dbReference>
<evidence type="ECO:0000256" key="1">
    <source>
        <dbReference type="ARBA" id="ARBA00004651"/>
    </source>
</evidence>
<dbReference type="EMBL" id="CP009617">
    <property type="protein sequence ID" value="AIW18715.1"/>
    <property type="molecule type" value="Genomic_DNA"/>
</dbReference>
<evidence type="ECO:0000256" key="8">
    <source>
        <dbReference type="ARBA" id="ARBA00023136"/>
    </source>
</evidence>
<evidence type="ECO:0000313" key="13">
    <source>
        <dbReference type="Proteomes" id="UP000030081"/>
    </source>
</evidence>
<evidence type="ECO:0000256" key="2">
    <source>
        <dbReference type="ARBA" id="ARBA00012282"/>
    </source>
</evidence>
<feature type="transmembrane region" description="Helical" evidence="10">
    <location>
        <begin position="224"/>
        <end position="246"/>
    </location>
</feature>
<dbReference type="InterPro" id="IPR050706">
    <property type="entry name" value="Cyclic-di-GMP_PDE-like"/>
</dbReference>
<evidence type="ECO:0000313" key="12">
    <source>
        <dbReference type="EMBL" id="AIW18715.1"/>
    </source>
</evidence>
<dbReference type="Pfam" id="PF00563">
    <property type="entry name" value="EAL"/>
    <property type="match status" value="1"/>
</dbReference>
<dbReference type="SMART" id="SM00052">
    <property type="entry name" value="EAL"/>
    <property type="match status" value="1"/>
</dbReference>
<keyword evidence="7 10" id="KW-1133">Transmembrane helix</keyword>
<evidence type="ECO:0000256" key="4">
    <source>
        <dbReference type="ARBA" id="ARBA00022636"/>
    </source>
</evidence>
<gene>
    <name evidence="12" type="ORF">IX92_06495</name>
</gene>
<accession>A0AAN0SBC2</accession>
<dbReference type="CDD" id="cd01948">
    <property type="entry name" value="EAL"/>
    <property type="match status" value="1"/>
</dbReference>
<dbReference type="PANTHER" id="PTHR33121">
    <property type="entry name" value="CYCLIC DI-GMP PHOSPHODIESTERASE PDEF"/>
    <property type="match status" value="1"/>
</dbReference>
<protein>
    <recommendedName>
        <fullName evidence="2">cyclic-guanylate-specific phosphodiesterase</fullName>
        <ecNumber evidence="2">3.1.4.52</ecNumber>
    </recommendedName>
</protein>
<keyword evidence="4" id="KW-0973">c-di-GMP</keyword>
<comment type="catalytic activity">
    <reaction evidence="9">
        <text>3',3'-c-di-GMP + H2O = 5'-phosphoguanylyl(3'-&gt;5')guanosine + H(+)</text>
        <dbReference type="Rhea" id="RHEA:24902"/>
        <dbReference type="ChEBI" id="CHEBI:15377"/>
        <dbReference type="ChEBI" id="CHEBI:15378"/>
        <dbReference type="ChEBI" id="CHEBI:58754"/>
        <dbReference type="ChEBI" id="CHEBI:58805"/>
        <dbReference type="EC" id="3.1.4.52"/>
    </reaction>
</comment>
<dbReference type="AlphaFoldDB" id="A0AAN0SBC2"/>
<evidence type="ECO:0000256" key="5">
    <source>
        <dbReference type="ARBA" id="ARBA00022692"/>
    </source>
</evidence>
<dbReference type="GO" id="GO:0071111">
    <property type="term" value="F:cyclic-guanylate-specific phosphodiesterase activity"/>
    <property type="evidence" value="ECO:0007669"/>
    <property type="project" value="UniProtKB-EC"/>
</dbReference>
<feature type="transmembrane region" description="Helical" evidence="10">
    <location>
        <begin position="20"/>
        <end position="40"/>
    </location>
</feature>
<evidence type="ECO:0000256" key="10">
    <source>
        <dbReference type="SAM" id="Phobius"/>
    </source>
</evidence>
<keyword evidence="3" id="KW-1003">Cell membrane</keyword>
<dbReference type="PROSITE" id="PS50883">
    <property type="entry name" value="EAL"/>
    <property type="match status" value="1"/>
</dbReference>
<organism evidence="12 13">
    <name type="scientific">Vibrio coralliilyticus</name>
    <dbReference type="NCBI Taxonomy" id="190893"/>
    <lineage>
        <taxon>Bacteria</taxon>
        <taxon>Pseudomonadati</taxon>
        <taxon>Pseudomonadota</taxon>
        <taxon>Gammaproteobacteria</taxon>
        <taxon>Vibrionales</taxon>
        <taxon>Vibrionaceae</taxon>
        <taxon>Vibrio</taxon>
    </lineage>
</organism>
<evidence type="ECO:0000256" key="6">
    <source>
        <dbReference type="ARBA" id="ARBA00022801"/>
    </source>
</evidence>
<evidence type="ECO:0000256" key="9">
    <source>
        <dbReference type="ARBA" id="ARBA00034290"/>
    </source>
</evidence>
<keyword evidence="8 10" id="KW-0472">Membrane</keyword>
<proteinExistence type="predicted"/>
<comment type="subcellular location">
    <subcellularLocation>
        <location evidence="1">Cell membrane</location>
        <topology evidence="1">Multi-pass membrane protein</topology>
    </subcellularLocation>
</comment>
<feature type="domain" description="EAL" evidence="11">
    <location>
        <begin position="252"/>
        <end position="499"/>
    </location>
</feature>
<evidence type="ECO:0000256" key="3">
    <source>
        <dbReference type="ARBA" id="ARBA00022475"/>
    </source>
</evidence>
<keyword evidence="6" id="KW-0378">Hydrolase</keyword>
<sequence>MNRSLPTPTLTLEVKSLLAYALIPILIVFPASLYVAYYGVTDSLKTIAYTFQDRIEEVVSELNEENGQAMEHPESCAAIREDLLFESHLRELIIVENGIAVCSSKRGEIHTDLTSAFKYGNPKTGVYLFDINQDPRQRTMVVVNAIPNSKNSGAFAIVDKNYLMERLGRVENDKLSFITAKFGQKIYPADRTFVSNTLHYITTSDKYDFSLLVEASPEFIQRRIIYSTLSGIPISFLISLTLYLVLSRLKNRDSLADDLKKGLKREELLIVYQPIIASDTKQLSGIEALIRWQHPTLGLVRPDVFIPLAERLMLIDAITDYVLEKSLEEFQQEPKFQSIHLGVNVPPSYLHEPKNIANLCNYALQFRRVGIRLAVEVTERQILDDIGREALAELRKSGILVSIDDFGTGHTALSVIQKTQFDYLKIDKCFVDTIGLETVNSTVLNTIIDLGHRLGVKMIAEGVEEQNQVEYLAKMNVSYLQGYHFSKPLELDDLKESWL</sequence>
<dbReference type="InterPro" id="IPR001633">
    <property type="entry name" value="EAL_dom"/>
</dbReference>
<reference evidence="12 13" key="1">
    <citation type="submission" date="2014-10" db="EMBL/GenBank/DDBJ databases">
        <title>The Complete Genome Sequence for the Shellfish Pathogen Vibrio coralliilyticus RE98 Isolated from a Shellfish Hatchery.</title>
        <authorList>
            <person name="Richards G.P."/>
            <person name="Bono J.L."/>
            <person name="Watson M.A."/>
            <person name="Needleman D.S."/>
        </authorList>
    </citation>
    <scope>NUCLEOTIDE SEQUENCE [LARGE SCALE GENOMIC DNA]</scope>
    <source>
        <strain evidence="12 13">RE98</strain>
    </source>
</reference>
<name>A0AAN0SBC2_9VIBR</name>
<dbReference type="SUPFAM" id="SSF141868">
    <property type="entry name" value="EAL domain-like"/>
    <property type="match status" value="1"/>
</dbReference>
<dbReference type="Proteomes" id="UP000030081">
    <property type="component" value="Chromosome 1"/>
</dbReference>
<evidence type="ECO:0000256" key="7">
    <source>
        <dbReference type="ARBA" id="ARBA00022989"/>
    </source>
</evidence>
<dbReference type="KEGG" id="vcy:IX92_06495"/>
<dbReference type="InterPro" id="IPR035919">
    <property type="entry name" value="EAL_sf"/>
</dbReference>
<dbReference type="Pfam" id="PF12792">
    <property type="entry name" value="CSS-motif"/>
    <property type="match status" value="1"/>
</dbReference>
<evidence type="ECO:0000259" key="11">
    <source>
        <dbReference type="PROSITE" id="PS50883"/>
    </source>
</evidence>
<keyword evidence="13" id="KW-1185">Reference proteome</keyword>
<dbReference type="Gene3D" id="3.20.20.450">
    <property type="entry name" value="EAL domain"/>
    <property type="match status" value="1"/>
</dbReference>